<dbReference type="GO" id="GO:0032040">
    <property type="term" value="C:small-subunit processome"/>
    <property type="evidence" value="ECO:0007669"/>
    <property type="project" value="TreeGrafter"/>
</dbReference>
<dbReference type="InterPro" id="IPR011989">
    <property type="entry name" value="ARM-like"/>
</dbReference>
<dbReference type="GO" id="GO:0030686">
    <property type="term" value="C:90S preribosome"/>
    <property type="evidence" value="ECO:0007669"/>
    <property type="project" value="TreeGrafter"/>
</dbReference>
<accession>A0AA88Y5T0</accession>
<dbReference type="Proteomes" id="UP001186944">
    <property type="component" value="Unassembled WGS sequence"/>
</dbReference>
<organism evidence="1 2">
    <name type="scientific">Pinctada imbricata</name>
    <name type="common">Atlantic pearl-oyster</name>
    <name type="synonym">Pinctada martensii</name>
    <dbReference type="NCBI Taxonomy" id="66713"/>
    <lineage>
        <taxon>Eukaryota</taxon>
        <taxon>Metazoa</taxon>
        <taxon>Spiralia</taxon>
        <taxon>Lophotrochozoa</taxon>
        <taxon>Mollusca</taxon>
        <taxon>Bivalvia</taxon>
        <taxon>Autobranchia</taxon>
        <taxon>Pteriomorphia</taxon>
        <taxon>Pterioida</taxon>
        <taxon>Pterioidea</taxon>
        <taxon>Pteriidae</taxon>
        <taxon>Pinctada</taxon>
    </lineage>
</organism>
<dbReference type="SUPFAM" id="SSF48371">
    <property type="entry name" value="ARM repeat"/>
    <property type="match status" value="1"/>
</dbReference>
<dbReference type="InterPro" id="IPR052575">
    <property type="entry name" value="SSU_processome_comp_20"/>
</dbReference>
<proteinExistence type="predicted"/>
<dbReference type="PANTHER" id="PTHR17695:SF11">
    <property type="entry name" value="SMALL SUBUNIT PROCESSOME COMPONENT 20 HOMOLOG"/>
    <property type="match status" value="1"/>
</dbReference>
<dbReference type="PANTHER" id="PTHR17695">
    <property type="entry name" value="SMALL SUBUNIT PROCESSOME COMPONENT 20 HOMOLOG"/>
    <property type="match status" value="1"/>
</dbReference>
<comment type="caution">
    <text evidence="1">The sequence shown here is derived from an EMBL/GenBank/DDBJ whole genome shotgun (WGS) entry which is preliminary data.</text>
</comment>
<protein>
    <recommendedName>
        <fullName evidence="3">Small subunit processome component 20 homolog</fullName>
    </recommendedName>
</protein>
<evidence type="ECO:0008006" key="3">
    <source>
        <dbReference type="Google" id="ProtNLM"/>
    </source>
</evidence>
<reference evidence="1" key="1">
    <citation type="submission" date="2019-08" db="EMBL/GenBank/DDBJ databases">
        <title>The improved chromosome-level genome for the pearl oyster Pinctada fucata martensii using PacBio sequencing and Hi-C.</title>
        <authorList>
            <person name="Zheng Z."/>
        </authorList>
    </citation>
    <scope>NUCLEOTIDE SEQUENCE</scope>
    <source>
        <strain evidence="1">ZZ-2019</strain>
        <tissue evidence="1">Adductor muscle</tissue>
    </source>
</reference>
<dbReference type="InterPro" id="IPR016024">
    <property type="entry name" value="ARM-type_fold"/>
</dbReference>
<name>A0AA88Y5T0_PINIB</name>
<sequence>MSNRFPNPRSLILPLWTGISMEKLGKDTFQSFSERIANVNIDVIHKIKQYDDTPEESGTHFGEALDQWIELNCTEHFTNFRHEISDQVQSFTQLVHHENEIVKALHKHLRVPQSLAYEPLLDLLVQLARDLQKDFYRHFQDFFELLVELLGKNHQDTELLEKLFSTLSYLFKFLWRYLVNDIKNVYKYFSKLLEQQYQIYIRNFAAESFAFLMRKVKNHGELFDFLFSTLRDAPETAEGMGRLMFEMMKGVSKQFHSCTEKVFPILLSKLGECQAVKKVTKLPWEQVTEAVSHTFQAMAKHTNRDSSSIIWSLLLNFIDQMHKTLIKSPKKEKSKAAVHLSRILKLTSDWLSHRHGYIIADPDNIAKSLLLLVEDKSLPIDTGEVLIETVTSLLVSVQSKISVNVTAKLVSAVFKTEYTVHIMLNFSKSLIDLPIFEKDVIPSLLSYIKTCSHREDPEFRTHVLNHLTDVLMQKAPAPSDGSQLENRESYVLDFGSDDSFPLYVWDKVQSIETKTLDRREAERLWSSLVCLPHIRKKYYRSELKVGLSAYRTSITKALLHYV</sequence>
<gene>
    <name evidence="1" type="ORF">FSP39_019304</name>
</gene>
<keyword evidence="2" id="KW-1185">Reference proteome</keyword>
<dbReference type="Gene3D" id="1.25.10.10">
    <property type="entry name" value="Leucine-rich Repeat Variant"/>
    <property type="match status" value="1"/>
</dbReference>
<evidence type="ECO:0000313" key="2">
    <source>
        <dbReference type="Proteomes" id="UP001186944"/>
    </source>
</evidence>
<evidence type="ECO:0000313" key="1">
    <source>
        <dbReference type="EMBL" id="KAK3098421.1"/>
    </source>
</evidence>
<dbReference type="EMBL" id="VSWD01000007">
    <property type="protein sequence ID" value="KAK3098421.1"/>
    <property type="molecule type" value="Genomic_DNA"/>
</dbReference>
<dbReference type="AlphaFoldDB" id="A0AA88Y5T0"/>